<dbReference type="EMBL" id="MG189906">
    <property type="protein sequence ID" value="ATS92346.1"/>
    <property type="molecule type" value="Genomic_DNA"/>
</dbReference>
<name>A0A2D2W2Y8_9CAUD</name>
<evidence type="ECO:0000313" key="2">
    <source>
        <dbReference type="EMBL" id="ATS92346.1"/>
    </source>
</evidence>
<evidence type="ECO:0000313" key="3">
    <source>
        <dbReference type="Proteomes" id="UP000241675"/>
    </source>
</evidence>
<feature type="transmembrane region" description="Helical" evidence="1">
    <location>
        <begin position="32"/>
        <end position="50"/>
    </location>
</feature>
<reference evidence="2 3" key="2">
    <citation type="submission" date="2017-11" db="EMBL/GenBank/DDBJ databases">
        <title>Lysogenic conversion of Stenotrophomonas maltophilia by temperate phage DLP4.</title>
        <authorList>
            <person name="Dennis J."/>
            <person name="Stothard P."/>
        </authorList>
    </citation>
    <scope>NUCLEOTIDE SEQUENCE [LARGE SCALE GENOMIC DNA]</scope>
</reference>
<proteinExistence type="predicted"/>
<keyword evidence="1" id="KW-1133">Transmembrane helix</keyword>
<dbReference type="Proteomes" id="UP000241675">
    <property type="component" value="Segment"/>
</dbReference>
<protein>
    <submittedName>
        <fullName evidence="2">Uncharacterized protein</fullName>
    </submittedName>
</protein>
<evidence type="ECO:0000256" key="1">
    <source>
        <dbReference type="SAM" id="Phobius"/>
    </source>
</evidence>
<reference evidence="3" key="1">
    <citation type="submission" date="2017-10" db="EMBL/GenBank/DDBJ databases">
        <authorList>
            <person name="Peters D.L."/>
        </authorList>
    </citation>
    <scope>NUCLEOTIDE SEQUENCE [LARGE SCALE GENOMIC DNA]</scope>
</reference>
<keyword evidence="1" id="KW-0812">Transmembrane</keyword>
<keyword evidence="3" id="KW-1185">Reference proteome</keyword>
<sequence>MNWSWAKVMWLGLVIVLCSLLPESLLPRPLGVLIVLAVLLVVLMIDPTAMRSDYSGHRWMLRDHFEVMLARRVVEYDVLIQRGLPTPELSGLKCEIETATKYLFRLFPRRYVGWTELDRDWADRVLLSADKTLLAYVDQQ</sequence>
<organism evidence="2 3">
    <name type="scientific">Stenotrophomonas phage vB_SmaS_DLP_5</name>
    <dbReference type="NCBI Taxonomy" id="2044561"/>
    <lineage>
        <taxon>Viruses</taxon>
        <taxon>Duplodnaviria</taxon>
        <taxon>Heunggongvirae</taxon>
        <taxon>Uroviricota</taxon>
        <taxon>Caudoviricetes</taxon>
        <taxon>Delepquintavirus</taxon>
        <taxon>Delepquintavirus DLP5</taxon>
    </lineage>
</organism>
<accession>A0A2D2W2Y8</accession>
<keyword evidence="1" id="KW-0472">Membrane</keyword>
<gene>
    <name evidence="2" type="ORF">DLP05_104</name>
</gene>